<keyword evidence="2" id="KW-1185">Reference proteome</keyword>
<dbReference type="RefSeq" id="WP_072881060.1">
    <property type="nucleotide sequence ID" value="NZ_FQVT01000014.1"/>
</dbReference>
<dbReference type="EMBL" id="FQVT01000014">
    <property type="protein sequence ID" value="SHG50268.1"/>
    <property type="molecule type" value="Genomic_DNA"/>
</dbReference>
<evidence type="ECO:0000313" key="1">
    <source>
        <dbReference type="EMBL" id="SHG50268.1"/>
    </source>
</evidence>
<gene>
    <name evidence="1" type="ORF">SAMN05444483_11416</name>
</gene>
<name>A0A1M5KC05_SALEC</name>
<evidence type="ECO:0008006" key="3">
    <source>
        <dbReference type="Google" id="ProtNLM"/>
    </source>
</evidence>
<accession>A0A1M5KC05</accession>
<sequence length="157" mass="18912">MRTTAPNLKLELLKELYSLNCGDQAFYKNASSFAKRILFQSFFKRLSRQKQSFCTALEILILDEKTEDESRDFFNRSQKSSKNCDSLNCFHYYDFKWNKNKIIKECFKKESKALERYNRALKQFEDEEISYLLELHQTQIQRIIREMKVMGVNRFLV</sequence>
<dbReference type="Proteomes" id="UP000183945">
    <property type="component" value="Unassembled WGS sequence"/>
</dbReference>
<dbReference type="OrthoDB" id="9887002at2"/>
<reference evidence="2" key="1">
    <citation type="submission" date="2016-11" db="EMBL/GenBank/DDBJ databases">
        <authorList>
            <person name="Varghese N."/>
            <person name="Submissions S."/>
        </authorList>
    </citation>
    <scope>NUCLEOTIDE SEQUENCE [LARGE SCALE GENOMIC DNA]</scope>
    <source>
        <strain evidence="2">DSM 24579</strain>
    </source>
</reference>
<organism evidence="1 2">
    <name type="scientific">Salegentibacter echinorum</name>
    <dbReference type="NCBI Taxonomy" id="1073325"/>
    <lineage>
        <taxon>Bacteria</taxon>
        <taxon>Pseudomonadati</taxon>
        <taxon>Bacteroidota</taxon>
        <taxon>Flavobacteriia</taxon>
        <taxon>Flavobacteriales</taxon>
        <taxon>Flavobacteriaceae</taxon>
        <taxon>Salegentibacter</taxon>
    </lineage>
</organism>
<evidence type="ECO:0000313" key="2">
    <source>
        <dbReference type="Proteomes" id="UP000183945"/>
    </source>
</evidence>
<protein>
    <recommendedName>
        <fullName evidence="3">DUF2383 domain-containing protein</fullName>
    </recommendedName>
</protein>
<proteinExistence type="predicted"/>
<dbReference type="AlphaFoldDB" id="A0A1M5KC05"/>